<dbReference type="GeneID" id="105847490"/>
<feature type="domain" description="Potassium channel" evidence="10">
    <location>
        <begin position="158"/>
        <end position="237"/>
    </location>
</feature>
<evidence type="ECO:0000256" key="8">
    <source>
        <dbReference type="SAM" id="Phobius"/>
    </source>
</evidence>
<reference evidence="12 13" key="1">
    <citation type="submission" date="2025-05" db="UniProtKB">
        <authorList>
            <consortium name="RefSeq"/>
        </authorList>
    </citation>
    <scope>IDENTIFICATION</scope>
</reference>
<evidence type="ECO:0000259" key="10">
    <source>
        <dbReference type="Pfam" id="PF07885"/>
    </source>
</evidence>
<feature type="transmembrane region" description="Helical" evidence="8">
    <location>
        <begin position="180"/>
        <end position="201"/>
    </location>
</feature>
<feature type="transmembrane region" description="Helical" evidence="8">
    <location>
        <begin position="141"/>
        <end position="168"/>
    </location>
</feature>
<keyword evidence="9" id="KW-0732">Signal</keyword>
<protein>
    <submittedName>
        <fullName evidence="12 13">Uncharacterized protein LOC105847490 isoform X2</fullName>
    </submittedName>
</protein>
<feature type="transmembrane region" description="Helical" evidence="8">
    <location>
        <begin position="307"/>
        <end position="327"/>
    </location>
</feature>
<keyword evidence="3 8" id="KW-0812">Transmembrane</keyword>
<evidence type="ECO:0000313" key="13">
    <source>
        <dbReference type="RefSeq" id="XP_065667528.1"/>
    </source>
</evidence>
<evidence type="ECO:0000313" key="11">
    <source>
        <dbReference type="Proteomes" id="UP001652625"/>
    </source>
</evidence>
<name>A0ABM4CZX7_HYDVU</name>
<dbReference type="Gene3D" id="1.10.287.70">
    <property type="match status" value="1"/>
</dbReference>
<keyword evidence="2" id="KW-0813">Transport</keyword>
<keyword evidence="4 8" id="KW-1133">Transmembrane helix</keyword>
<dbReference type="InterPro" id="IPR028325">
    <property type="entry name" value="VG_K_chnl"/>
</dbReference>
<keyword evidence="5" id="KW-0406">Ion transport</keyword>
<evidence type="ECO:0000313" key="12">
    <source>
        <dbReference type="RefSeq" id="XP_065667527.1"/>
    </source>
</evidence>
<dbReference type="PANTHER" id="PTHR11537">
    <property type="entry name" value="VOLTAGE-GATED POTASSIUM CHANNEL"/>
    <property type="match status" value="1"/>
</dbReference>
<evidence type="ECO:0000256" key="7">
    <source>
        <dbReference type="ARBA" id="ARBA00023303"/>
    </source>
</evidence>
<dbReference type="Pfam" id="PF07885">
    <property type="entry name" value="Ion_trans_2"/>
    <property type="match status" value="1"/>
</dbReference>
<evidence type="ECO:0000256" key="1">
    <source>
        <dbReference type="ARBA" id="ARBA00004141"/>
    </source>
</evidence>
<dbReference type="SUPFAM" id="SSF81324">
    <property type="entry name" value="Voltage-gated potassium channels"/>
    <property type="match status" value="1"/>
</dbReference>
<feature type="transmembrane region" description="Helical" evidence="8">
    <location>
        <begin position="213"/>
        <end position="237"/>
    </location>
</feature>
<keyword evidence="6 8" id="KW-0472">Membrane</keyword>
<evidence type="ECO:0000256" key="4">
    <source>
        <dbReference type="ARBA" id="ARBA00022989"/>
    </source>
</evidence>
<feature type="chain" id="PRO_5045025996" evidence="9">
    <location>
        <begin position="17"/>
        <end position="476"/>
    </location>
</feature>
<feature type="signal peptide" evidence="9">
    <location>
        <begin position="1"/>
        <end position="16"/>
    </location>
</feature>
<dbReference type="Proteomes" id="UP001652625">
    <property type="component" value="Chromosome 12"/>
</dbReference>
<keyword evidence="7" id="KW-0407">Ion channel</keyword>
<dbReference type="RefSeq" id="XP_065667527.1">
    <property type="nucleotide sequence ID" value="XM_065811455.1"/>
</dbReference>
<evidence type="ECO:0000256" key="6">
    <source>
        <dbReference type="ARBA" id="ARBA00023136"/>
    </source>
</evidence>
<gene>
    <name evidence="12 13" type="primary">LOC105847490</name>
</gene>
<dbReference type="PANTHER" id="PTHR11537:SF254">
    <property type="entry name" value="POTASSIUM VOLTAGE-GATED CHANNEL PROTEIN SHAB"/>
    <property type="match status" value="1"/>
</dbReference>
<evidence type="ECO:0000256" key="2">
    <source>
        <dbReference type="ARBA" id="ARBA00022448"/>
    </source>
</evidence>
<sequence>MLTFFLLFLLFHQTEMIIPDQIVFWPIKPFIYMNNNNTVDGILPNFYKKLKDLCSPNEELANFNLINFTQQQQFYNILKNTNYGTAELQYILDKKAVWFPVFKKPDNNVLLMKNLNIKLFFNSPDIGVIVNKKKITLIYKMFYAIIMSKHVGSIAFGFVVLFSALVWLVECINNKDFSQWFVKGFGTSLWWAIVSLATVGYGDIVPKSVIGRFLSTIWMIISLIIISSLTASFSSIISTNSFLSIKKEQVAVLKDSLDLEIVHKSFESTKLKDYSSFEEILKDVNSNIANYGVLNIDVLMNMDFKTAYSDVSMVQLLGIPSPVLIMYGSDTNIMGLSNDNVSVCINKEKAEALSNIIEIYYKKPIIDIETVQSLPDLIQGNDYIKFPGIGVLCLIFVFIVKDIAQFTYYKCNGKKQKKIESNNIDVPLAVISNNHVNGEKKHTDISKDIAQIKEQIMKLNAINMYKQKCPVCSWQT</sequence>
<evidence type="ECO:0000256" key="9">
    <source>
        <dbReference type="SAM" id="SignalP"/>
    </source>
</evidence>
<dbReference type="RefSeq" id="XP_065667528.1">
    <property type="nucleotide sequence ID" value="XM_065811456.1"/>
</dbReference>
<keyword evidence="11" id="KW-1185">Reference proteome</keyword>
<dbReference type="InterPro" id="IPR013099">
    <property type="entry name" value="K_chnl_dom"/>
</dbReference>
<evidence type="ECO:0000256" key="5">
    <source>
        <dbReference type="ARBA" id="ARBA00023065"/>
    </source>
</evidence>
<evidence type="ECO:0000256" key="3">
    <source>
        <dbReference type="ARBA" id="ARBA00022692"/>
    </source>
</evidence>
<organism evidence="11 13">
    <name type="scientific">Hydra vulgaris</name>
    <name type="common">Hydra</name>
    <name type="synonym">Hydra attenuata</name>
    <dbReference type="NCBI Taxonomy" id="6087"/>
    <lineage>
        <taxon>Eukaryota</taxon>
        <taxon>Metazoa</taxon>
        <taxon>Cnidaria</taxon>
        <taxon>Hydrozoa</taxon>
        <taxon>Hydroidolina</taxon>
        <taxon>Anthoathecata</taxon>
        <taxon>Aplanulata</taxon>
        <taxon>Hydridae</taxon>
        <taxon>Hydra</taxon>
    </lineage>
</organism>
<accession>A0ABM4CZX7</accession>
<proteinExistence type="predicted"/>
<feature type="transmembrane region" description="Helical" evidence="8">
    <location>
        <begin position="383"/>
        <end position="400"/>
    </location>
</feature>
<comment type="subcellular location">
    <subcellularLocation>
        <location evidence="1">Membrane</location>
        <topology evidence="1">Multi-pass membrane protein</topology>
    </subcellularLocation>
</comment>